<keyword evidence="6 14" id="KW-0375">Hydrogen ion transport</keyword>
<keyword evidence="9 14" id="KW-0496">Mitochondrion</keyword>
<evidence type="ECO:0000313" key="16">
    <source>
        <dbReference type="EMBL" id="BBU26102.1"/>
    </source>
</evidence>
<keyword evidence="11" id="KW-0066">ATP synthesis</keyword>
<organism evidence="16">
    <name type="scientific">Ichthyscopus lebeck</name>
    <name type="common">longnosed stargazer</name>
    <dbReference type="NCBI Taxonomy" id="270582"/>
    <lineage>
        <taxon>Eukaryota</taxon>
        <taxon>Metazoa</taxon>
        <taxon>Chordata</taxon>
        <taxon>Craniata</taxon>
        <taxon>Vertebrata</taxon>
        <taxon>Euteleostomi</taxon>
        <taxon>Actinopterygii</taxon>
        <taxon>Neopterygii</taxon>
        <taxon>Teleostei</taxon>
        <taxon>Neoteleostei</taxon>
        <taxon>Acanthomorphata</taxon>
        <taxon>Eupercaria</taxon>
        <taxon>Uranoscopiformes</taxon>
        <taxon>Uranoscopidae</taxon>
        <taxon>Ichthyscopus</taxon>
    </lineage>
</organism>
<dbReference type="GO" id="GO:0015986">
    <property type="term" value="P:proton motive force-driven ATP synthesis"/>
    <property type="evidence" value="ECO:0007669"/>
    <property type="project" value="InterPro"/>
</dbReference>
<evidence type="ECO:0000256" key="10">
    <source>
        <dbReference type="ARBA" id="ARBA00023136"/>
    </source>
</evidence>
<evidence type="ECO:0000256" key="7">
    <source>
        <dbReference type="ARBA" id="ARBA00022989"/>
    </source>
</evidence>
<evidence type="ECO:0000256" key="6">
    <source>
        <dbReference type="ARBA" id="ARBA00022781"/>
    </source>
</evidence>
<accession>A0A679EPH3</accession>
<dbReference type="GO" id="GO:0045259">
    <property type="term" value="C:proton-transporting ATP synthase complex"/>
    <property type="evidence" value="ECO:0007669"/>
    <property type="project" value="UniProtKB-KW"/>
</dbReference>
<dbReference type="GO" id="GO:0031966">
    <property type="term" value="C:mitochondrial membrane"/>
    <property type="evidence" value="ECO:0007669"/>
    <property type="project" value="UniProtKB-SubCell"/>
</dbReference>
<keyword evidence="8 14" id="KW-0406">Ion transport</keyword>
<keyword evidence="10 15" id="KW-0472">Membrane</keyword>
<evidence type="ECO:0000256" key="8">
    <source>
        <dbReference type="ARBA" id="ARBA00023065"/>
    </source>
</evidence>
<evidence type="ECO:0000256" key="3">
    <source>
        <dbReference type="ARBA" id="ARBA00022448"/>
    </source>
</evidence>
<dbReference type="InterPro" id="IPR001421">
    <property type="entry name" value="ATP8_metazoa"/>
</dbReference>
<comment type="subcellular location">
    <subcellularLocation>
        <location evidence="1 14">Mitochondrion membrane</location>
        <topology evidence="1 14">Single-pass membrane protein</topology>
    </subcellularLocation>
</comment>
<evidence type="ECO:0000256" key="2">
    <source>
        <dbReference type="ARBA" id="ARBA00008892"/>
    </source>
</evidence>
<evidence type="ECO:0000256" key="13">
    <source>
        <dbReference type="ARBA" id="ARBA00064647"/>
    </source>
</evidence>
<comment type="function">
    <text evidence="12">Subunit 8, of the mitochondrial membrane ATP synthase complex (F(1)F(0) ATP synthase or Complex V) that produces ATP from ADP in the presence of a proton gradient across the membrane which is generated by electron transport complexes of the respiratory chain. ATP synthase complex consist of a soluble F(1) head domain - the catalytic core - and a membrane F(1) domain - the membrane proton channel. These two domains are linked by a central stalk rotating inside the F(1) region and a stationary peripheral stalk. During catalysis, ATP synthesis in the catalytic domain of F(1) is coupled via a rotary mechanism of the central stalk subunits to proton translocation. In vivo, can only synthesize ATP although its ATP hydrolase activity can be activated artificially in vitro. Part of the complex F(0) domain.</text>
</comment>
<name>A0A679EPH3_9TELE</name>
<sequence>MPQLDPTPWFLVLIFSWAVFLTIIPPKVMAHLSPNKPAQKDTKEACTLNWAWPWQ</sequence>
<evidence type="ECO:0000256" key="1">
    <source>
        <dbReference type="ARBA" id="ARBA00004304"/>
    </source>
</evidence>
<dbReference type="PANTHER" id="PTHR39937:SF1">
    <property type="entry name" value="ATP SYNTHASE PROTEIN 8"/>
    <property type="match status" value="1"/>
</dbReference>
<protein>
    <recommendedName>
        <fullName evidence="14">ATP synthase complex subunit 8</fullName>
    </recommendedName>
</protein>
<comment type="similarity">
    <text evidence="2 14">Belongs to the ATPase protein 8 family.</text>
</comment>
<evidence type="ECO:0000256" key="15">
    <source>
        <dbReference type="SAM" id="Phobius"/>
    </source>
</evidence>
<dbReference type="InterPro" id="IPR050635">
    <property type="entry name" value="ATPase_protein_8"/>
</dbReference>
<evidence type="ECO:0000256" key="11">
    <source>
        <dbReference type="ARBA" id="ARBA00023310"/>
    </source>
</evidence>
<evidence type="ECO:0000256" key="14">
    <source>
        <dbReference type="RuleBase" id="RU003661"/>
    </source>
</evidence>
<dbReference type="EMBL" id="AP006821">
    <property type="protein sequence ID" value="BBU26102.1"/>
    <property type="molecule type" value="Genomic_DNA"/>
</dbReference>
<keyword evidence="5 14" id="KW-0812">Transmembrane</keyword>
<dbReference type="AlphaFoldDB" id="A0A679EPH3"/>
<dbReference type="GO" id="GO:0015078">
    <property type="term" value="F:proton transmembrane transporter activity"/>
    <property type="evidence" value="ECO:0007669"/>
    <property type="project" value="InterPro"/>
</dbReference>
<evidence type="ECO:0000256" key="5">
    <source>
        <dbReference type="ARBA" id="ARBA00022692"/>
    </source>
</evidence>
<dbReference type="Pfam" id="PF00895">
    <property type="entry name" value="ATP-synt_8"/>
    <property type="match status" value="1"/>
</dbReference>
<geneLocation type="mitochondrion" evidence="16"/>
<keyword evidence="4 14" id="KW-0138">CF(0)</keyword>
<comment type="subunit">
    <text evidence="13">Component of the ATP synthase complex composed at least of ATP5F1A/subunit alpha, ATP5F1B/subunit beta, ATP5MC1/subunit c (homooctomer), MT-ATP6/subunit a, MT-ATP8/subunit 8, ATP5ME/subunit e, ATP5MF/subunit f, ATP5MG/subunit g, ATP5MK/subunit k, ATP5MJ/subunit j, ATP5F1C/subunit gamma, ATP5F1D/subunit delta, ATP5F1E/subunit epsilon, ATP5PF/subunit F6, ATP5PB/subunit b, ATP5PD/subunit d, ATP5PO/subunit OSCP. ATP synthase complex consists of a soluble F(1) head domain (subunits alpha(3) and beta(3)) - the catalytic core - and a membrane F(0) domain - the membrane proton channel (subunits c, a, 8, e, f, g, k and j). These two domains are linked by a central stalk (subunits gamma, delta, and epsilon) rotating inside the F1 region and a stationary peripheral stalk (subunits F6, b, d, and OSCP).</text>
</comment>
<evidence type="ECO:0000256" key="12">
    <source>
        <dbReference type="ARBA" id="ARBA00053067"/>
    </source>
</evidence>
<evidence type="ECO:0000256" key="4">
    <source>
        <dbReference type="ARBA" id="ARBA00022547"/>
    </source>
</evidence>
<evidence type="ECO:0000256" key="9">
    <source>
        <dbReference type="ARBA" id="ARBA00023128"/>
    </source>
</evidence>
<dbReference type="PANTHER" id="PTHR39937">
    <property type="entry name" value="ATP SYNTHASE PROTEIN 8"/>
    <property type="match status" value="1"/>
</dbReference>
<feature type="transmembrane region" description="Helical" evidence="15">
    <location>
        <begin position="6"/>
        <end position="24"/>
    </location>
</feature>
<proteinExistence type="inferred from homology"/>
<gene>
    <name evidence="16" type="primary">ATPase8</name>
</gene>
<reference evidence="16" key="1">
    <citation type="submission" date="2004-04" db="EMBL/GenBank/DDBJ databases">
        <title>The ray-finned fish phylogeny.</title>
        <authorList>
            <person name="Miya M."/>
        </authorList>
    </citation>
    <scope>NUCLEOTIDE SEQUENCE</scope>
</reference>
<keyword evidence="3 14" id="KW-0813">Transport</keyword>
<keyword evidence="7 15" id="KW-1133">Transmembrane helix</keyword>